<evidence type="ECO:0000313" key="5">
    <source>
        <dbReference type="Proteomes" id="UP000599578"/>
    </source>
</evidence>
<name>A0A917ZQK2_9GAMM</name>
<keyword evidence="1" id="KW-0732">Signal</keyword>
<feature type="chain" id="PRO_5038009091" description="Phosphatidic acid phosphatase type 2/haloperoxidase domain-containing protein" evidence="1">
    <location>
        <begin position="20"/>
        <end position="481"/>
    </location>
</feature>
<dbReference type="Pfam" id="PF22778">
    <property type="entry name" value="VCPO_2nd"/>
    <property type="match status" value="1"/>
</dbReference>
<evidence type="ECO:0000313" key="4">
    <source>
        <dbReference type="EMBL" id="GGO87819.1"/>
    </source>
</evidence>
<reference evidence="4 5" key="1">
    <citation type="journal article" date="2014" name="Int. J. Syst. Evol. Microbiol.">
        <title>Complete genome sequence of Corynebacterium casei LMG S-19264T (=DSM 44701T), isolated from a smear-ripened cheese.</title>
        <authorList>
            <consortium name="US DOE Joint Genome Institute (JGI-PGF)"/>
            <person name="Walter F."/>
            <person name="Albersmeier A."/>
            <person name="Kalinowski J."/>
            <person name="Ruckert C."/>
        </authorList>
    </citation>
    <scope>NUCLEOTIDE SEQUENCE [LARGE SCALE GENOMIC DNA]</scope>
    <source>
        <strain evidence="4 5">CGMCC 1.7286</strain>
    </source>
</reference>
<feature type="domain" description="Vanadium-dependent haloperoxidase NapH1-like second helical-bundle" evidence="3">
    <location>
        <begin position="309"/>
        <end position="476"/>
    </location>
</feature>
<dbReference type="InterPro" id="IPR049283">
    <property type="entry name" value="DUF6851"/>
</dbReference>
<sequence>MKTLRSAACLLVLAGSMQAQPGLAFDVNTGKAPTEVVIPNVIPVIYGSVSPTAGDAPLVLRITTLVTNSWFDAIAPYHPTAVGAYSNLPRQAPEAATDANRNVAIIYASYRVLNSLLPQHKATWDAMLIGAGLDPDDDSQDPNTPIGIGNLAGMAVAAARERDGMNQLGDEGGRTYNRQPYADYTGYAPVNSAYELRNPSRWQPAIVTSGSGIFRVQQFVTPQLRKTEPYSYDNPQVFQTPVPFASNASHRQAYRAQADEVLAVSANLTDLQKMTAELFDDKLRSLGFSALFASQTRGLSLEQLVQYDFVTNMAAFDTAIAIWNEKHRYDAVRPFSAIRYLYGDRPVTAWGGPGMGTVDELPASQWTSYLKVADHPEYPSASASFCAAHAEASRLYLGDDDLGWAIPVAAGTSLVEPGVTPQAPLAIEFPTWTQFERDCGQSRLWGGVHFQASITAGQAVGNEIGGLAYDYMMQLLSGVSE</sequence>
<evidence type="ECO:0000256" key="1">
    <source>
        <dbReference type="SAM" id="SignalP"/>
    </source>
</evidence>
<dbReference type="PANTHER" id="PTHR34599:SF2">
    <property type="entry name" value="TRAF-TYPE DOMAIN-CONTAINING PROTEIN"/>
    <property type="match status" value="1"/>
</dbReference>
<protein>
    <recommendedName>
        <fullName evidence="6">Phosphatidic acid phosphatase type 2/haloperoxidase domain-containing protein</fullName>
    </recommendedName>
</protein>
<gene>
    <name evidence="4" type="ORF">GCM10011348_41880</name>
</gene>
<feature type="domain" description="DUF6851" evidence="2">
    <location>
        <begin position="65"/>
        <end position="204"/>
    </location>
</feature>
<comment type="caution">
    <text evidence="4">The sequence shown here is derived from an EMBL/GenBank/DDBJ whole genome shotgun (WGS) entry which is preliminary data.</text>
</comment>
<organism evidence="4 5">
    <name type="scientific">Marinobacterium nitratireducens</name>
    <dbReference type="NCBI Taxonomy" id="518897"/>
    <lineage>
        <taxon>Bacteria</taxon>
        <taxon>Pseudomonadati</taxon>
        <taxon>Pseudomonadota</taxon>
        <taxon>Gammaproteobacteria</taxon>
        <taxon>Oceanospirillales</taxon>
        <taxon>Oceanospirillaceae</taxon>
        <taxon>Marinobacterium</taxon>
    </lineage>
</organism>
<dbReference type="SUPFAM" id="SSF48317">
    <property type="entry name" value="Acid phosphatase/Vanadium-dependent haloperoxidase"/>
    <property type="match status" value="1"/>
</dbReference>
<accession>A0A917ZQK2</accession>
<dbReference type="InterPro" id="IPR036938">
    <property type="entry name" value="PAP2/HPO_sf"/>
</dbReference>
<dbReference type="Gene3D" id="1.10.606.20">
    <property type="match status" value="1"/>
</dbReference>
<dbReference type="InterPro" id="IPR052559">
    <property type="entry name" value="V-haloperoxidase"/>
</dbReference>
<keyword evidence="5" id="KW-1185">Reference proteome</keyword>
<evidence type="ECO:0000259" key="2">
    <source>
        <dbReference type="Pfam" id="PF21167"/>
    </source>
</evidence>
<dbReference type="Pfam" id="PF21167">
    <property type="entry name" value="DUF6851"/>
    <property type="match status" value="1"/>
</dbReference>
<evidence type="ECO:0008006" key="6">
    <source>
        <dbReference type="Google" id="ProtNLM"/>
    </source>
</evidence>
<evidence type="ECO:0000259" key="3">
    <source>
        <dbReference type="Pfam" id="PF22778"/>
    </source>
</evidence>
<dbReference type="Proteomes" id="UP000599578">
    <property type="component" value="Unassembled WGS sequence"/>
</dbReference>
<dbReference type="CDD" id="cd03398">
    <property type="entry name" value="PAP2_haloperoxidase"/>
    <property type="match status" value="1"/>
</dbReference>
<feature type="signal peptide" evidence="1">
    <location>
        <begin position="1"/>
        <end position="19"/>
    </location>
</feature>
<dbReference type="EMBL" id="BMLT01000014">
    <property type="protein sequence ID" value="GGO87819.1"/>
    <property type="molecule type" value="Genomic_DNA"/>
</dbReference>
<proteinExistence type="predicted"/>
<dbReference type="RefSeq" id="WP_188862589.1">
    <property type="nucleotide sequence ID" value="NZ_BMLT01000014.1"/>
</dbReference>
<dbReference type="InterPro" id="IPR055161">
    <property type="entry name" value="NapH1-like_2nd"/>
</dbReference>
<dbReference type="PANTHER" id="PTHR34599">
    <property type="entry name" value="PEROXIDASE-RELATED"/>
    <property type="match status" value="1"/>
</dbReference>
<dbReference type="AlphaFoldDB" id="A0A917ZQK2"/>